<keyword evidence="1" id="KW-0175">Coiled coil</keyword>
<reference evidence="2" key="2">
    <citation type="submission" date="2023-06" db="EMBL/GenBank/DDBJ databases">
        <authorList>
            <person name="Lucena T."/>
            <person name="Sun Q."/>
        </authorList>
    </citation>
    <scope>NUCLEOTIDE SEQUENCE</scope>
    <source>
        <strain evidence="2">CECT 8869</strain>
    </source>
</reference>
<gene>
    <name evidence="2" type="ORF">Q2T41_16910</name>
</gene>
<dbReference type="RefSeq" id="WP_304437043.1">
    <property type="nucleotide sequence ID" value="NZ_JAUKUC010000001.1"/>
</dbReference>
<reference evidence="2" key="1">
    <citation type="journal article" date="2014" name="Int. J. Syst. Evol. Microbiol.">
        <title>Complete genome of a new Firmicutes species belonging to the dominant human colonic microbiota ('Ruminococcus bicirculans') reveals two chromosomes and a selective capacity to utilize plant glucans.</title>
        <authorList>
            <consortium name="NISC Comparative Sequencing Program"/>
            <person name="Wegmann U."/>
            <person name="Louis P."/>
            <person name="Goesmann A."/>
            <person name="Henrissat B."/>
            <person name="Duncan S.H."/>
            <person name="Flint H.J."/>
        </authorList>
    </citation>
    <scope>NUCLEOTIDE SEQUENCE</scope>
    <source>
        <strain evidence="2">CECT 8869</strain>
    </source>
</reference>
<keyword evidence="3" id="KW-1185">Reference proteome</keyword>
<dbReference type="EMBL" id="JAUKUC010000001">
    <property type="protein sequence ID" value="MDO1514337.1"/>
    <property type="molecule type" value="Genomic_DNA"/>
</dbReference>
<evidence type="ECO:0000256" key="1">
    <source>
        <dbReference type="SAM" id="Coils"/>
    </source>
</evidence>
<feature type="coiled-coil region" evidence="1">
    <location>
        <begin position="247"/>
        <end position="278"/>
    </location>
</feature>
<accession>A0ABT8RVE8</accession>
<sequence>MKLKDLYDLVWSKPLKQICTEHEIAYADFKKLCTENKIPLPELGYWTKLSFDKPVSKTALPVEVDVNKEIDLIPLKIIQKNRSIKPKISNPKKVHPLVVKTKQQLTITKSYRDSVVRTGYKRQKDILPIHTDKKLQKRALKFMNIFISNAEARGIKIKFVLGKCYAELYNQTILINLRQKYHREERITEGGWSTYDFVKSDKLEFQTGYINKKNWLDTEKLKIEERIPNILDNIEKKCVQGHQIDLRNKILKNKRALEEQKQQEIERLQKIEEEKTVQLFNDAKNWQRAELLRKFMDAKKENEISKGTFNKETEKWLAWVTTKINDLDPLQN</sequence>
<protein>
    <submittedName>
        <fullName evidence="2">Uncharacterized protein</fullName>
    </submittedName>
</protein>
<dbReference type="Proteomes" id="UP001168579">
    <property type="component" value="Unassembled WGS sequence"/>
</dbReference>
<name>A0ABT8RVE8_9FLAO</name>
<evidence type="ECO:0000313" key="2">
    <source>
        <dbReference type="EMBL" id="MDO1514337.1"/>
    </source>
</evidence>
<evidence type="ECO:0000313" key="3">
    <source>
        <dbReference type="Proteomes" id="UP001168579"/>
    </source>
</evidence>
<organism evidence="2 3">
    <name type="scientific">Maribacter confluentis</name>
    <dbReference type="NCBI Taxonomy" id="1656093"/>
    <lineage>
        <taxon>Bacteria</taxon>
        <taxon>Pseudomonadati</taxon>
        <taxon>Bacteroidota</taxon>
        <taxon>Flavobacteriia</taxon>
        <taxon>Flavobacteriales</taxon>
        <taxon>Flavobacteriaceae</taxon>
        <taxon>Maribacter</taxon>
    </lineage>
</organism>
<proteinExistence type="predicted"/>
<comment type="caution">
    <text evidence="2">The sequence shown here is derived from an EMBL/GenBank/DDBJ whole genome shotgun (WGS) entry which is preliminary data.</text>
</comment>